<evidence type="ECO:0000256" key="1">
    <source>
        <dbReference type="SAM" id="Phobius"/>
    </source>
</evidence>
<organism evidence="3 4">
    <name type="scientific">Ichthyenterobacterium magnum</name>
    <dbReference type="NCBI Taxonomy" id="1230530"/>
    <lineage>
        <taxon>Bacteria</taxon>
        <taxon>Pseudomonadati</taxon>
        <taxon>Bacteroidota</taxon>
        <taxon>Flavobacteriia</taxon>
        <taxon>Flavobacteriales</taxon>
        <taxon>Flavobacteriaceae</taxon>
        <taxon>Ichthyenterobacterium</taxon>
    </lineage>
</organism>
<dbReference type="GO" id="GO:0080120">
    <property type="term" value="P:CAAX-box protein maturation"/>
    <property type="evidence" value="ECO:0007669"/>
    <property type="project" value="UniProtKB-ARBA"/>
</dbReference>
<feature type="transmembrane region" description="Helical" evidence="1">
    <location>
        <begin position="238"/>
        <end position="257"/>
    </location>
</feature>
<dbReference type="AlphaFoldDB" id="A0A420DF42"/>
<feature type="domain" description="CAAX prenyl protease 2/Lysostaphin resistance protein A-like" evidence="2">
    <location>
        <begin position="112"/>
        <end position="205"/>
    </location>
</feature>
<keyword evidence="1" id="KW-0812">Transmembrane</keyword>
<dbReference type="EMBL" id="RAQJ01000006">
    <property type="protein sequence ID" value="RKE90883.1"/>
    <property type="molecule type" value="Genomic_DNA"/>
</dbReference>
<accession>A0A420DF42</accession>
<dbReference type="InterPro" id="IPR003675">
    <property type="entry name" value="Rce1/LyrA-like_dom"/>
</dbReference>
<feature type="transmembrane region" description="Helical" evidence="1">
    <location>
        <begin position="36"/>
        <end position="56"/>
    </location>
</feature>
<protein>
    <recommendedName>
        <fullName evidence="2">CAAX prenyl protease 2/Lysostaphin resistance protein A-like domain-containing protein</fullName>
    </recommendedName>
</protein>
<feature type="transmembrane region" description="Helical" evidence="1">
    <location>
        <begin position="144"/>
        <end position="161"/>
    </location>
</feature>
<keyword evidence="1" id="KW-0472">Membrane</keyword>
<evidence type="ECO:0000313" key="3">
    <source>
        <dbReference type="EMBL" id="RKE90883.1"/>
    </source>
</evidence>
<sequence>MKTKFMQILAALILPISFIIILIILNAVPITSISKYGLGGLLMTVIALLLTYITVIRDKTTFKKIGFQLDRKTPSRFIIGFLIGFVITALMLALSISFSSLEISYNSKSSIQTVLLWLLAFFPLAYMEEIIFRGYAFTKINNKFGIWPAQILLALLFTWYHDFTGASFLNQLLGPGIWAFIYGIAAIWSKGIALPTGLHMAINVILALVGQKDERHAIWNLEFPTDITPSLRTQTENIGLFMQLFVLIIAIILTEYYRRNKLKIDKELN</sequence>
<evidence type="ECO:0000259" key="2">
    <source>
        <dbReference type="Pfam" id="PF02517"/>
    </source>
</evidence>
<gene>
    <name evidence="3" type="ORF">BXY80_2473</name>
</gene>
<dbReference type="OrthoDB" id="324900at2"/>
<feature type="transmembrane region" description="Helical" evidence="1">
    <location>
        <begin position="77"/>
        <end position="98"/>
    </location>
</feature>
<feature type="transmembrane region" description="Helical" evidence="1">
    <location>
        <begin position="7"/>
        <end position="30"/>
    </location>
</feature>
<comment type="caution">
    <text evidence="3">The sequence shown here is derived from an EMBL/GenBank/DDBJ whole genome shotgun (WGS) entry which is preliminary data.</text>
</comment>
<dbReference type="Proteomes" id="UP000284892">
    <property type="component" value="Unassembled WGS sequence"/>
</dbReference>
<dbReference type="PANTHER" id="PTHR39430">
    <property type="entry name" value="MEMBRANE-ASSOCIATED PROTEASE-RELATED"/>
    <property type="match status" value="1"/>
</dbReference>
<name>A0A420DF42_9FLAO</name>
<dbReference type="PANTHER" id="PTHR39430:SF1">
    <property type="entry name" value="PROTEASE"/>
    <property type="match status" value="1"/>
</dbReference>
<keyword evidence="1" id="KW-1133">Transmembrane helix</keyword>
<proteinExistence type="predicted"/>
<reference evidence="3 4" key="1">
    <citation type="submission" date="2018-09" db="EMBL/GenBank/DDBJ databases">
        <title>Genomic Encyclopedia of Archaeal and Bacterial Type Strains, Phase II (KMG-II): from individual species to whole genera.</title>
        <authorList>
            <person name="Goeker M."/>
        </authorList>
    </citation>
    <scope>NUCLEOTIDE SEQUENCE [LARGE SCALE GENOMIC DNA]</scope>
    <source>
        <strain evidence="3 4">DSM 26283</strain>
    </source>
</reference>
<keyword evidence="4" id="KW-1185">Reference proteome</keyword>
<feature type="transmembrane region" description="Helical" evidence="1">
    <location>
        <begin position="110"/>
        <end position="132"/>
    </location>
</feature>
<dbReference type="GO" id="GO:0004175">
    <property type="term" value="F:endopeptidase activity"/>
    <property type="evidence" value="ECO:0007669"/>
    <property type="project" value="UniProtKB-ARBA"/>
</dbReference>
<dbReference type="RefSeq" id="WP_120202345.1">
    <property type="nucleotide sequence ID" value="NZ_RAQJ01000006.1"/>
</dbReference>
<dbReference type="Pfam" id="PF02517">
    <property type="entry name" value="Rce1-like"/>
    <property type="match status" value="1"/>
</dbReference>
<evidence type="ECO:0000313" key="4">
    <source>
        <dbReference type="Proteomes" id="UP000284892"/>
    </source>
</evidence>